<dbReference type="KEGG" id="dmp:FAK_35040"/>
<protein>
    <submittedName>
        <fullName evidence="2">Uncharacterized protein</fullName>
    </submittedName>
</protein>
<keyword evidence="1" id="KW-0812">Transmembrane</keyword>
<gene>
    <name evidence="2" type="ORF">FAK_35040</name>
</gene>
<evidence type="ECO:0000313" key="3">
    <source>
        <dbReference type="Proteomes" id="UP001366166"/>
    </source>
</evidence>
<reference evidence="3" key="1">
    <citation type="journal article" date="2023" name="Arch. Microbiol.">
        <title>Desulfoferula mesophilus gen. nov. sp. nov., a mesophilic sulfate-reducing bacterium isolated from a brackish lake sediment.</title>
        <authorList>
            <person name="Watanabe T."/>
            <person name="Yabe T."/>
            <person name="Tsuji J.M."/>
            <person name="Fukui M."/>
        </authorList>
    </citation>
    <scope>NUCLEOTIDE SEQUENCE [LARGE SCALE GENOMIC DNA]</scope>
    <source>
        <strain evidence="3">12FAK</strain>
    </source>
</reference>
<name>A0AAU9F296_9BACT</name>
<keyword evidence="1" id="KW-0472">Membrane</keyword>
<evidence type="ECO:0000313" key="2">
    <source>
        <dbReference type="EMBL" id="BEQ16438.1"/>
    </source>
</evidence>
<sequence>MPATENRKNLRLKRWEWWALVGMLALSLGLALRGYYLREPHPVRLFLERAELIDQAAKRFAADHGGAFPPDGIITRRPAGLDDSYIHWDDAWLIDFEVGPNGKGSRYVCLEFTGPNGRHEYRRLCANPEYRRRYGEGQPIPGSDNRIWVIAEEAPIYHPPAPLGR</sequence>
<feature type="transmembrane region" description="Helical" evidence="1">
    <location>
        <begin position="17"/>
        <end position="36"/>
    </location>
</feature>
<organism evidence="2 3">
    <name type="scientific">Desulfoferula mesophila</name>
    <dbReference type="NCBI Taxonomy" id="3058419"/>
    <lineage>
        <taxon>Bacteria</taxon>
        <taxon>Pseudomonadati</taxon>
        <taxon>Thermodesulfobacteriota</taxon>
        <taxon>Desulfarculia</taxon>
        <taxon>Desulfarculales</taxon>
        <taxon>Desulfarculaceae</taxon>
        <taxon>Desulfoferula</taxon>
    </lineage>
</organism>
<dbReference type="AlphaFoldDB" id="A0AAU9F296"/>
<keyword evidence="1" id="KW-1133">Transmembrane helix</keyword>
<evidence type="ECO:0000256" key="1">
    <source>
        <dbReference type="SAM" id="Phobius"/>
    </source>
</evidence>
<keyword evidence="3" id="KW-1185">Reference proteome</keyword>
<dbReference type="RefSeq" id="WP_338602251.1">
    <property type="nucleotide sequence ID" value="NZ_AP028679.1"/>
</dbReference>
<proteinExistence type="predicted"/>
<dbReference type="Proteomes" id="UP001366166">
    <property type="component" value="Chromosome"/>
</dbReference>
<accession>A0AAU9F296</accession>
<dbReference type="EMBL" id="AP028679">
    <property type="protein sequence ID" value="BEQ16438.1"/>
    <property type="molecule type" value="Genomic_DNA"/>
</dbReference>